<dbReference type="Pfam" id="PF00083">
    <property type="entry name" value="Sugar_tr"/>
    <property type="match status" value="2"/>
</dbReference>
<feature type="transmembrane region" description="Helical" evidence="5">
    <location>
        <begin position="156"/>
        <end position="179"/>
    </location>
</feature>
<feature type="domain" description="Major facilitator superfamily (MFS) profile" evidence="6">
    <location>
        <begin position="1"/>
        <end position="237"/>
    </location>
</feature>
<dbReference type="PRINTS" id="PR00171">
    <property type="entry name" value="SUGRTRNSPORT"/>
</dbReference>
<protein>
    <recommendedName>
        <fullName evidence="6">Major facilitator superfamily (MFS) profile domain-containing protein</fullName>
    </recommendedName>
</protein>
<dbReference type="InterPro" id="IPR020846">
    <property type="entry name" value="MFS_dom"/>
</dbReference>
<evidence type="ECO:0000256" key="4">
    <source>
        <dbReference type="ARBA" id="ARBA00023136"/>
    </source>
</evidence>
<dbReference type="Gene3D" id="1.20.1250.20">
    <property type="entry name" value="MFS general substrate transporter like domains"/>
    <property type="match status" value="2"/>
</dbReference>
<organism evidence="7 8">
    <name type="scientific">Ciona intestinalis</name>
    <name type="common">Transparent sea squirt</name>
    <name type="synonym">Ascidia intestinalis</name>
    <dbReference type="NCBI Taxonomy" id="7719"/>
    <lineage>
        <taxon>Eukaryota</taxon>
        <taxon>Metazoa</taxon>
        <taxon>Chordata</taxon>
        <taxon>Tunicata</taxon>
        <taxon>Ascidiacea</taxon>
        <taxon>Phlebobranchia</taxon>
        <taxon>Cionidae</taxon>
        <taxon>Ciona</taxon>
    </lineage>
</organism>
<dbReference type="EMBL" id="EAAA01002850">
    <property type="status" value="NOT_ANNOTATED_CDS"/>
    <property type="molecule type" value="Genomic_DNA"/>
</dbReference>
<dbReference type="SUPFAM" id="SSF103473">
    <property type="entry name" value="MFS general substrate transporter"/>
    <property type="match status" value="1"/>
</dbReference>
<dbReference type="InterPro" id="IPR003663">
    <property type="entry name" value="Sugar/inositol_transpt"/>
</dbReference>
<accession>F6U2N7</accession>
<dbReference type="HOGENOM" id="CLU_1172933_0_0_1"/>
<dbReference type="InterPro" id="IPR036259">
    <property type="entry name" value="MFS_trans_sf"/>
</dbReference>
<sequence length="237" mass="26368">HPCNMSTVYLVEIGPSIIRGSMGTLFNLILAVGILVPYALGFHFRWRSLSYIGVILASTSFLLCLWIPESPSWLVKKGRRERARKSLRFLQGRRKIFLNVFQHLSGVNVIIFYAHSIFRMANFQNESVPSLLVSGIQVFALFVPLALMDRLGRRKLAFISGIGATLCNAAMGICFMKIYNASGSAIHEVTSHPPVANSLERYVFAAWLTLVSALLFIVFFAFGLGPIPFVVLAELMP</sequence>
<evidence type="ECO:0000259" key="6">
    <source>
        <dbReference type="PROSITE" id="PS50850"/>
    </source>
</evidence>
<dbReference type="InterPro" id="IPR005828">
    <property type="entry name" value="MFS_sugar_transport-like"/>
</dbReference>
<feature type="transmembrane region" description="Helical" evidence="5">
    <location>
        <begin position="127"/>
        <end position="147"/>
    </location>
</feature>
<dbReference type="Proteomes" id="UP000008144">
    <property type="component" value="Chromosome 9"/>
</dbReference>
<dbReference type="AlphaFoldDB" id="F6U2N7"/>
<keyword evidence="4 5" id="KW-0472">Membrane</keyword>
<evidence type="ECO:0000313" key="8">
    <source>
        <dbReference type="Proteomes" id="UP000008144"/>
    </source>
</evidence>
<dbReference type="STRING" id="7719.ENSCINP00000009501"/>
<evidence type="ECO:0000256" key="2">
    <source>
        <dbReference type="ARBA" id="ARBA00022692"/>
    </source>
</evidence>
<reference evidence="7" key="3">
    <citation type="submission" date="2025-08" db="UniProtKB">
        <authorList>
            <consortium name="Ensembl"/>
        </authorList>
    </citation>
    <scope>IDENTIFICATION</scope>
</reference>
<feature type="transmembrane region" description="Helical" evidence="5">
    <location>
        <begin position="50"/>
        <end position="75"/>
    </location>
</feature>
<dbReference type="InterPro" id="IPR050549">
    <property type="entry name" value="MFS_Trehalose_Transporter"/>
</dbReference>
<feature type="transmembrane region" description="Helical" evidence="5">
    <location>
        <begin position="96"/>
        <end position="115"/>
    </location>
</feature>
<dbReference type="PROSITE" id="PS50850">
    <property type="entry name" value="MFS"/>
    <property type="match status" value="1"/>
</dbReference>
<dbReference type="GO" id="GO:0022857">
    <property type="term" value="F:transmembrane transporter activity"/>
    <property type="evidence" value="ECO:0007669"/>
    <property type="project" value="InterPro"/>
</dbReference>
<dbReference type="FunFam" id="1.20.1250.20:FF:001152">
    <property type="entry name" value="Sugar transporter ERD6-like 6"/>
    <property type="match status" value="1"/>
</dbReference>
<reference evidence="7" key="2">
    <citation type="journal article" date="2008" name="Genome Biol.">
        <title>Improved genome assembly and evidence-based global gene model set for the chordate Ciona intestinalis: new insight into intron and operon populations.</title>
        <authorList>
            <person name="Satou Y."/>
            <person name="Mineta K."/>
            <person name="Ogasawara M."/>
            <person name="Sasakura Y."/>
            <person name="Shoguchi E."/>
            <person name="Ueno K."/>
            <person name="Yamada L."/>
            <person name="Matsumoto J."/>
            <person name="Wasserscheid J."/>
            <person name="Dewar K."/>
            <person name="Wiley G.B."/>
            <person name="Macmil S.L."/>
            <person name="Roe B.A."/>
            <person name="Zeller R.W."/>
            <person name="Hastings K.E."/>
            <person name="Lemaire P."/>
            <person name="Lindquist E."/>
            <person name="Endo T."/>
            <person name="Hotta K."/>
            <person name="Inaba K."/>
        </authorList>
    </citation>
    <scope>NUCLEOTIDE SEQUENCE [LARGE SCALE GENOMIC DNA]</scope>
    <source>
        <strain evidence="7">wild type</strain>
    </source>
</reference>
<keyword evidence="8" id="KW-1185">Reference proteome</keyword>
<evidence type="ECO:0000256" key="1">
    <source>
        <dbReference type="ARBA" id="ARBA00004141"/>
    </source>
</evidence>
<dbReference type="PANTHER" id="PTHR48021:SF1">
    <property type="entry name" value="GH07001P-RELATED"/>
    <property type="match status" value="1"/>
</dbReference>
<feature type="transmembrane region" description="Helical" evidence="5">
    <location>
        <begin position="204"/>
        <end position="232"/>
    </location>
</feature>
<dbReference type="GO" id="GO:0016020">
    <property type="term" value="C:membrane"/>
    <property type="evidence" value="ECO:0007669"/>
    <property type="project" value="UniProtKB-SubCell"/>
</dbReference>
<proteinExistence type="predicted"/>
<name>F6U2N7_CIOIN</name>
<dbReference type="OMA" id="XALANAV"/>
<dbReference type="Ensembl" id="ENSCINT00000009501.3">
    <property type="protein sequence ID" value="ENSCINP00000009501.3"/>
    <property type="gene ID" value="ENSCING00000004609.3"/>
</dbReference>
<comment type="subcellular location">
    <subcellularLocation>
        <location evidence="1">Membrane</location>
        <topology evidence="1">Multi-pass membrane protein</topology>
    </subcellularLocation>
</comment>
<dbReference type="PANTHER" id="PTHR48021">
    <property type="match status" value="1"/>
</dbReference>
<feature type="transmembrane region" description="Helical" evidence="5">
    <location>
        <begin position="25"/>
        <end position="44"/>
    </location>
</feature>
<evidence type="ECO:0000256" key="5">
    <source>
        <dbReference type="SAM" id="Phobius"/>
    </source>
</evidence>
<keyword evidence="2 5" id="KW-0812">Transmembrane</keyword>
<dbReference type="InParanoid" id="F6U2N7"/>
<dbReference type="GeneTree" id="ENSGT00940000170382"/>
<evidence type="ECO:0000256" key="3">
    <source>
        <dbReference type="ARBA" id="ARBA00022989"/>
    </source>
</evidence>
<reference evidence="8" key="1">
    <citation type="journal article" date="2002" name="Science">
        <title>The draft genome of Ciona intestinalis: insights into chordate and vertebrate origins.</title>
        <authorList>
            <person name="Dehal P."/>
            <person name="Satou Y."/>
            <person name="Campbell R.K."/>
            <person name="Chapman J."/>
            <person name="Degnan B."/>
            <person name="De Tomaso A."/>
            <person name="Davidson B."/>
            <person name="Di Gregorio A."/>
            <person name="Gelpke M."/>
            <person name="Goodstein D.M."/>
            <person name="Harafuji N."/>
            <person name="Hastings K.E."/>
            <person name="Ho I."/>
            <person name="Hotta K."/>
            <person name="Huang W."/>
            <person name="Kawashima T."/>
            <person name="Lemaire P."/>
            <person name="Martinez D."/>
            <person name="Meinertzhagen I.A."/>
            <person name="Necula S."/>
            <person name="Nonaka M."/>
            <person name="Putnam N."/>
            <person name="Rash S."/>
            <person name="Saiga H."/>
            <person name="Satake M."/>
            <person name="Terry A."/>
            <person name="Yamada L."/>
            <person name="Wang H.G."/>
            <person name="Awazu S."/>
            <person name="Azumi K."/>
            <person name="Boore J."/>
            <person name="Branno M."/>
            <person name="Chin-Bow S."/>
            <person name="DeSantis R."/>
            <person name="Doyle S."/>
            <person name="Francino P."/>
            <person name="Keys D.N."/>
            <person name="Haga S."/>
            <person name="Hayashi H."/>
            <person name="Hino K."/>
            <person name="Imai K.S."/>
            <person name="Inaba K."/>
            <person name="Kano S."/>
            <person name="Kobayashi K."/>
            <person name="Kobayashi M."/>
            <person name="Lee B.I."/>
            <person name="Makabe K.W."/>
            <person name="Manohar C."/>
            <person name="Matassi G."/>
            <person name="Medina M."/>
            <person name="Mochizuki Y."/>
            <person name="Mount S."/>
            <person name="Morishita T."/>
            <person name="Miura S."/>
            <person name="Nakayama A."/>
            <person name="Nishizaka S."/>
            <person name="Nomoto H."/>
            <person name="Ohta F."/>
            <person name="Oishi K."/>
            <person name="Rigoutsos I."/>
            <person name="Sano M."/>
            <person name="Sasaki A."/>
            <person name="Sasakura Y."/>
            <person name="Shoguchi E."/>
            <person name="Shin-i T."/>
            <person name="Spagnuolo A."/>
            <person name="Stainier D."/>
            <person name="Suzuki M.M."/>
            <person name="Tassy O."/>
            <person name="Takatori N."/>
            <person name="Tokuoka M."/>
            <person name="Yagi K."/>
            <person name="Yoshizaki F."/>
            <person name="Wada S."/>
            <person name="Zhang C."/>
            <person name="Hyatt P.D."/>
            <person name="Larimer F."/>
            <person name="Detter C."/>
            <person name="Doggett N."/>
            <person name="Glavina T."/>
            <person name="Hawkins T."/>
            <person name="Richardson P."/>
            <person name="Lucas S."/>
            <person name="Kohara Y."/>
            <person name="Levine M."/>
            <person name="Satoh N."/>
            <person name="Rokhsar D.S."/>
        </authorList>
    </citation>
    <scope>NUCLEOTIDE SEQUENCE [LARGE SCALE GENOMIC DNA]</scope>
</reference>
<evidence type="ECO:0000313" key="7">
    <source>
        <dbReference type="Ensembl" id="ENSCINP00000009501.3"/>
    </source>
</evidence>
<reference evidence="7" key="4">
    <citation type="submission" date="2025-09" db="UniProtKB">
        <authorList>
            <consortium name="Ensembl"/>
        </authorList>
    </citation>
    <scope>IDENTIFICATION</scope>
</reference>
<keyword evidence="3 5" id="KW-1133">Transmembrane helix</keyword>